<evidence type="ECO:0008006" key="3">
    <source>
        <dbReference type="Google" id="ProtNLM"/>
    </source>
</evidence>
<dbReference type="AlphaFoldDB" id="A0A1F6T1M6"/>
<reference evidence="1 2" key="1">
    <citation type="journal article" date="2016" name="Nat. Commun.">
        <title>Thousands of microbial genomes shed light on interconnected biogeochemical processes in an aquifer system.</title>
        <authorList>
            <person name="Anantharaman K."/>
            <person name="Brown C.T."/>
            <person name="Hug L.A."/>
            <person name="Sharon I."/>
            <person name="Castelle C.J."/>
            <person name="Probst A.J."/>
            <person name="Thomas B.C."/>
            <person name="Singh A."/>
            <person name="Wilkins M.J."/>
            <person name="Karaoz U."/>
            <person name="Brodie E.L."/>
            <person name="Williams K.H."/>
            <person name="Hubbard S.S."/>
            <person name="Banfield J.F."/>
        </authorList>
    </citation>
    <scope>NUCLEOTIDE SEQUENCE [LARGE SCALE GENOMIC DNA]</scope>
</reference>
<dbReference type="Proteomes" id="UP000178379">
    <property type="component" value="Unassembled WGS sequence"/>
</dbReference>
<accession>A0A1F6T1M6</accession>
<dbReference type="EMBL" id="MFSQ01000103">
    <property type="protein sequence ID" value="OGI39024.1"/>
    <property type="molecule type" value="Genomic_DNA"/>
</dbReference>
<gene>
    <name evidence="1" type="ORF">A2140_07925</name>
</gene>
<protein>
    <recommendedName>
        <fullName evidence="3">Toxin HigB-2</fullName>
    </recommendedName>
</protein>
<evidence type="ECO:0000313" key="1">
    <source>
        <dbReference type="EMBL" id="OGI39024.1"/>
    </source>
</evidence>
<comment type="caution">
    <text evidence="1">The sequence shown here is derived from an EMBL/GenBank/DDBJ whole genome shotgun (WGS) entry which is preliminary data.</text>
</comment>
<organism evidence="1 2">
    <name type="scientific">Candidatus Muproteobacteria bacterium RBG_16_62_13</name>
    <dbReference type="NCBI Taxonomy" id="1817756"/>
    <lineage>
        <taxon>Bacteria</taxon>
        <taxon>Pseudomonadati</taxon>
        <taxon>Pseudomonadota</taxon>
        <taxon>Candidatus Muproteobacteria</taxon>
    </lineage>
</organism>
<name>A0A1F6T1M6_9PROT</name>
<evidence type="ECO:0000313" key="2">
    <source>
        <dbReference type="Proteomes" id="UP000178379"/>
    </source>
</evidence>
<dbReference type="STRING" id="1817756.A2140_07925"/>
<proteinExistence type="predicted"/>
<sequence>MEDTGPAFALPGYSHKLWKMRIPSRDMGKGKRGGFRGIYYFDRERDPPEIHLLTIYAKNQREDIPATELLRLWQRFMDFLKAQRST</sequence>